<keyword evidence="2" id="KW-1185">Reference proteome</keyword>
<dbReference type="Proteomes" id="UP000507470">
    <property type="component" value="Unassembled WGS sequence"/>
</dbReference>
<accession>A0A6J8DF56</accession>
<name>A0A6J8DF56_MYTCO</name>
<gene>
    <name evidence="1" type="ORF">MCOR_39902</name>
</gene>
<evidence type="ECO:0000313" key="1">
    <source>
        <dbReference type="EMBL" id="CAC5406317.1"/>
    </source>
</evidence>
<reference evidence="1 2" key="1">
    <citation type="submission" date="2020-06" db="EMBL/GenBank/DDBJ databases">
        <authorList>
            <person name="Li R."/>
            <person name="Bekaert M."/>
        </authorList>
    </citation>
    <scope>NUCLEOTIDE SEQUENCE [LARGE SCALE GENOMIC DNA]</scope>
    <source>
        <strain evidence="2">wild</strain>
    </source>
</reference>
<evidence type="ECO:0000313" key="2">
    <source>
        <dbReference type="Proteomes" id="UP000507470"/>
    </source>
</evidence>
<proteinExistence type="predicted"/>
<dbReference type="EMBL" id="CACVKT020007203">
    <property type="protein sequence ID" value="CAC5406317.1"/>
    <property type="molecule type" value="Genomic_DNA"/>
</dbReference>
<dbReference type="OrthoDB" id="6127549at2759"/>
<sequence>MQCNTGRKSDIPTPDRAKSYPNLQEIAHQMLDLKPKIDIQLLISKAVPGTHHVYRQDRKEHYFPRSSFSVVNSLRPTANIEQIIYQEGRNFLRFLWYKDNNPDSLLIEHRMFVNVFGNSAGLAVPKYGLRRMVENSGETFGSDVKTFVNIYVDDGSFRCPINALKTGCNIRLHKITSNSSDMMKDFPTYNIGKNFQNSNLCEDYCPVQRFGIAWDLNNNSFEFIPLRNNKPFIRIGILSSFNSFFAPMEFLSPLTISGQIFLRDASPPGTDLNDFLSINFQEKGNERRIAVLSLR</sequence>
<dbReference type="AlphaFoldDB" id="A0A6J8DF56"/>
<dbReference type="PANTHER" id="PTHR47331">
    <property type="entry name" value="PHD-TYPE DOMAIN-CONTAINING PROTEIN"/>
    <property type="match status" value="1"/>
</dbReference>
<organism evidence="1 2">
    <name type="scientific">Mytilus coruscus</name>
    <name type="common">Sea mussel</name>
    <dbReference type="NCBI Taxonomy" id="42192"/>
    <lineage>
        <taxon>Eukaryota</taxon>
        <taxon>Metazoa</taxon>
        <taxon>Spiralia</taxon>
        <taxon>Lophotrochozoa</taxon>
        <taxon>Mollusca</taxon>
        <taxon>Bivalvia</taxon>
        <taxon>Autobranchia</taxon>
        <taxon>Pteriomorphia</taxon>
        <taxon>Mytilida</taxon>
        <taxon>Mytiloidea</taxon>
        <taxon>Mytilidae</taxon>
        <taxon>Mytilinae</taxon>
        <taxon>Mytilus</taxon>
    </lineage>
</organism>
<protein>
    <submittedName>
        <fullName evidence="1">Uncharacterized protein</fullName>
    </submittedName>
</protein>
<dbReference type="PANTHER" id="PTHR47331:SF8">
    <property type="match status" value="1"/>
</dbReference>